<evidence type="ECO:0000313" key="2">
    <source>
        <dbReference type="EMBL" id="MFC5985584.1"/>
    </source>
</evidence>
<keyword evidence="1" id="KW-1133">Transmembrane helix</keyword>
<feature type="transmembrane region" description="Helical" evidence="1">
    <location>
        <begin position="82"/>
        <end position="106"/>
    </location>
</feature>
<keyword evidence="1" id="KW-0812">Transmembrane</keyword>
<proteinExistence type="predicted"/>
<comment type="caution">
    <text evidence="2">The sequence shown here is derived from an EMBL/GenBank/DDBJ whole genome shotgun (WGS) entry which is preliminary data.</text>
</comment>
<reference evidence="3" key="1">
    <citation type="journal article" date="2019" name="Int. J. Syst. Evol. Microbiol.">
        <title>The Global Catalogue of Microorganisms (GCM) 10K type strain sequencing project: providing services to taxonomists for standard genome sequencing and annotation.</title>
        <authorList>
            <consortium name="The Broad Institute Genomics Platform"/>
            <consortium name="The Broad Institute Genome Sequencing Center for Infectious Disease"/>
            <person name="Wu L."/>
            <person name="Ma J."/>
        </authorList>
    </citation>
    <scope>NUCLEOTIDE SEQUENCE [LARGE SCALE GENOMIC DNA]</scope>
    <source>
        <strain evidence="3">CCM 8749</strain>
    </source>
</reference>
<keyword evidence="1" id="KW-0472">Membrane</keyword>
<keyword evidence="3" id="KW-1185">Reference proteome</keyword>
<organism evidence="2 3">
    <name type="scientific">Marinicrinis lubricantis</name>
    <dbReference type="NCBI Taxonomy" id="2086470"/>
    <lineage>
        <taxon>Bacteria</taxon>
        <taxon>Bacillati</taxon>
        <taxon>Bacillota</taxon>
        <taxon>Bacilli</taxon>
        <taxon>Bacillales</taxon>
        <taxon>Paenibacillaceae</taxon>
    </lineage>
</organism>
<evidence type="ECO:0000256" key="1">
    <source>
        <dbReference type="SAM" id="Phobius"/>
    </source>
</evidence>
<protein>
    <submittedName>
        <fullName evidence="2">Uncharacterized protein</fullName>
    </submittedName>
</protein>
<feature type="transmembrane region" description="Helical" evidence="1">
    <location>
        <begin position="138"/>
        <end position="156"/>
    </location>
</feature>
<feature type="transmembrane region" description="Helical" evidence="1">
    <location>
        <begin position="17"/>
        <end position="38"/>
    </location>
</feature>
<dbReference type="Proteomes" id="UP001596250">
    <property type="component" value="Unassembled WGS sequence"/>
</dbReference>
<evidence type="ECO:0000313" key="3">
    <source>
        <dbReference type="Proteomes" id="UP001596250"/>
    </source>
</evidence>
<gene>
    <name evidence="2" type="ORF">ACFPXP_03915</name>
</gene>
<dbReference type="RefSeq" id="WP_379892567.1">
    <property type="nucleotide sequence ID" value="NZ_CBCSCT010000018.1"/>
</dbReference>
<feature type="transmembrane region" description="Helical" evidence="1">
    <location>
        <begin position="163"/>
        <end position="181"/>
    </location>
</feature>
<accession>A0ABW1IKR4</accession>
<dbReference type="EMBL" id="JBHSQV010000028">
    <property type="protein sequence ID" value="MFC5985584.1"/>
    <property type="molecule type" value="Genomic_DNA"/>
</dbReference>
<sequence length="229" mass="25570">MNKTTVLIKASFIQMRIYLWVILGAIAVSVISNTIVSLALGEGESSNVSYANFLSIFLLFAGSVLPSLFFKRVINLGASRKEYYLGLLSIYMVLSAVFAFINVIWLQVEDRVLGQLYTENLNILTVFHWDDFSIPGTFLYQFAVYLLLLSLLNLLFSGLQQVAGWVVWVIFIAAIPIFTSIPSLREILADGLSALLLNDSLLQGFTISIILSILLFAGGWWFTVRRPIA</sequence>
<name>A0ABW1IKR4_9BACL</name>
<feature type="transmembrane region" description="Helical" evidence="1">
    <location>
        <begin position="50"/>
        <end position="70"/>
    </location>
</feature>
<feature type="transmembrane region" description="Helical" evidence="1">
    <location>
        <begin position="201"/>
        <end position="222"/>
    </location>
</feature>